<dbReference type="InterPro" id="IPR027417">
    <property type="entry name" value="P-loop_NTPase"/>
</dbReference>
<organism evidence="6 7">
    <name type="scientific">Kocuria rosea subsp. polaris</name>
    <dbReference type="NCBI Taxonomy" id="136273"/>
    <lineage>
        <taxon>Bacteria</taxon>
        <taxon>Bacillati</taxon>
        <taxon>Actinomycetota</taxon>
        <taxon>Actinomycetes</taxon>
        <taxon>Micrococcales</taxon>
        <taxon>Micrococcaceae</taxon>
        <taxon>Kocuria</taxon>
    </lineage>
</organism>
<evidence type="ECO:0000313" key="7">
    <source>
        <dbReference type="Proteomes" id="UP000030466"/>
    </source>
</evidence>
<evidence type="ECO:0000313" key="6">
    <source>
        <dbReference type="EMBL" id="KHD98586.1"/>
    </source>
</evidence>
<dbReference type="CDD" id="cd03225">
    <property type="entry name" value="ABC_cobalt_CbiO_domain1"/>
    <property type="match status" value="1"/>
</dbReference>
<dbReference type="InterPro" id="IPR003439">
    <property type="entry name" value="ABC_transporter-like_ATP-bd"/>
</dbReference>
<name>A0A0A6VVD5_KOCRO</name>
<evidence type="ECO:0000259" key="5">
    <source>
        <dbReference type="PROSITE" id="PS50893"/>
    </source>
</evidence>
<evidence type="ECO:0000256" key="2">
    <source>
        <dbReference type="ARBA" id="ARBA00022448"/>
    </source>
</evidence>
<feature type="domain" description="ABC transporter" evidence="5">
    <location>
        <begin position="10"/>
        <end position="240"/>
    </location>
</feature>
<dbReference type="PROSITE" id="PS00211">
    <property type="entry name" value="ABC_TRANSPORTER_1"/>
    <property type="match status" value="1"/>
</dbReference>
<sequence>MPGSPGAAALVCSRVTVTVPTASGELTLLRDLDVSLGERRVAVLGLNGSGKSTLLRLFNGLVRPSSGTVTVHGTDVTRDVRAARRRVGFVFTDPLSQLVMPTPVEDVELSLRGAGVPRARRRTAALELLERAGIGHRAEHSIYDLSGGERQLAAFAAVLAVEPEVLVLDEPTTLLDLRNRGRLMGLLDGLPHQLLISTHDLGLAATAPRVLVLHEGALVADGPPEEVVPAYERWCAHGFPGEARP</sequence>
<dbReference type="EMBL" id="JSUH01000002">
    <property type="protein sequence ID" value="KHD98586.1"/>
    <property type="molecule type" value="Genomic_DNA"/>
</dbReference>
<comment type="caution">
    <text evidence="6">The sequence shown here is derived from an EMBL/GenBank/DDBJ whole genome shotgun (WGS) entry which is preliminary data.</text>
</comment>
<dbReference type="InterPro" id="IPR050095">
    <property type="entry name" value="ECF_ABC_transporter_ATP-bd"/>
</dbReference>
<dbReference type="PANTHER" id="PTHR43553:SF24">
    <property type="entry name" value="ENERGY-COUPLING FACTOR TRANSPORTER ATP-BINDING PROTEIN ECFA1"/>
    <property type="match status" value="1"/>
</dbReference>
<dbReference type="PANTHER" id="PTHR43553">
    <property type="entry name" value="HEAVY METAL TRANSPORTER"/>
    <property type="match status" value="1"/>
</dbReference>
<evidence type="ECO:0000256" key="3">
    <source>
        <dbReference type="ARBA" id="ARBA00022741"/>
    </source>
</evidence>
<comment type="similarity">
    <text evidence="1">Belongs to the ABC transporter superfamily.</text>
</comment>
<dbReference type="Proteomes" id="UP000030466">
    <property type="component" value="Unassembled WGS sequence"/>
</dbReference>
<dbReference type="RefSeq" id="WP_017834296.1">
    <property type="nucleotide sequence ID" value="NZ_JSUH01000002.1"/>
</dbReference>
<dbReference type="GO" id="GO:0016887">
    <property type="term" value="F:ATP hydrolysis activity"/>
    <property type="evidence" value="ECO:0007669"/>
    <property type="project" value="InterPro"/>
</dbReference>
<dbReference type="OrthoDB" id="9806471at2"/>
<dbReference type="GO" id="GO:0043190">
    <property type="term" value="C:ATP-binding cassette (ABC) transporter complex"/>
    <property type="evidence" value="ECO:0007669"/>
    <property type="project" value="TreeGrafter"/>
</dbReference>
<keyword evidence="4 6" id="KW-0067">ATP-binding</keyword>
<dbReference type="AlphaFoldDB" id="A0A0A6VVD5"/>
<proteinExistence type="inferred from homology"/>
<dbReference type="InterPro" id="IPR015856">
    <property type="entry name" value="ABC_transpr_CbiO/EcfA_su"/>
</dbReference>
<dbReference type="PROSITE" id="PS50893">
    <property type="entry name" value="ABC_TRANSPORTER_2"/>
    <property type="match status" value="1"/>
</dbReference>
<dbReference type="GO" id="GO:0042626">
    <property type="term" value="F:ATPase-coupled transmembrane transporter activity"/>
    <property type="evidence" value="ECO:0007669"/>
    <property type="project" value="TreeGrafter"/>
</dbReference>
<dbReference type="InterPro" id="IPR003593">
    <property type="entry name" value="AAA+_ATPase"/>
</dbReference>
<evidence type="ECO:0000256" key="4">
    <source>
        <dbReference type="ARBA" id="ARBA00022840"/>
    </source>
</evidence>
<reference evidence="6 7" key="1">
    <citation type="journal article" date="2003" name="Int. J. Syst. Evol. Microbiol.">
        <title>Kocuria polaris sp. nov., an orange-pigmented psychrophilic bacterium isolated from an Antarctic cyanobacterial mat sample.</title>
        <authorList>
            <person name="Reddy G.S."/>
            <person name="Prakash J.S."/>
            <person name="Prabahar V."/>
            <person name="Matsumoto G.I."/>
            <person name="Stackebrandt E."/>
            <person name="Shivaji S."/>
        </authorList>
    </citation>
    <scope>NUCLEOTIDE SEQUENCE [LARGE SCALE GENOMIC DNA]</scope>
    <source>
        <strain evidence="6 7">CMS 76or</strain>
    </source>
</reference>
<dbReference type="Gene3D" id="3.40.50.300">
    <property type="entry name" value="P-loop containing nucleotide triphosphate hydrolases"/>
    <property type="match status" value="1"/>
</dbReference>
<dbReference type="InterPro" id="IPR017871">
    <property type="entry name" value="ABC_transporter-like_CS"/>
</dbReference>
<dbReference type="Pfam" id="PF00005">
    <property type="entry name" value="ABC_tran"/>
    <property type="match status" value="1"/>
</dbReference>
<keyword evidence="3" id="KW-0547">Nucleotide-binding</keyword>
<gene>
    <name evidence="6" type="ORF">GY22_02565</name>
</gene>
<keyword evidence="7" id="KW-1185">Reference proteome</keyword>
<protein>
    <submittedName>
        <fullName evidence="6">Cobalt ABC transporter ATP-binding protein</fullName>
    </submittedName>
</protein>
<accession>A0A0A6VVD5</accession>
<dbReference type="GO" id="GO:0005524">
    <property type="term" value="F:ATP binding"/>
    <property type="evidence" value="ECO:0007669"/>
    <property type="project" value="UniProtKB-KW"/>
</dbReference>
<dbReference type="SUPFAM" id="SSF52540">
    <property type="entry name" value="P-loop containing nucleoside triphosphate hydrolases"/>
    <property type="match status" value="1"/>
</dbReference>
<evidence type="ECO:0000256" key="1">
    <source>
        <dbReference type="ARBA" id="ARBA00005417"/>
    </source>
</evidence>
<dbReference type="SMART" id="SM00382">
    <property type="entry name" value="AAA"/>
    <property type="match status" value="1"/>
</dbReference>
<keyword evidence="2" id="KW-0813">Transport</keyword>